<dbReference type="AlphaFoldDB" id="A0ABC9DWE4"/>
<reference evidence="3 4" key="2">
    <citation type="submission" date="2024-10" db="EMBL/GenBank/DDBJ databases">
        <authorList>
            <person name="Ryan C."/>
        </authorList>
    </citation>
    <scope>NUCLEOTIDE SEQUENCE [LARGE SCALE GENOMIC DNA]</scope>
</reference>
<reference evidence="4" key="1">
    <citation type="submission" date="2024-06" db="EMBL/GenBank/DDBJ databases">
        <authorList>
            <person name="Ryan C."/>
        </authorList>
    </citation>
    <scope>NUCLEOTIDE SEQUENCE [LARGE SCALE GENOMIC DNA]</scope>
</reference>
<keyword evidence="4" id="KW-1185">Reference proteome</keyword>
<keyword evidence="2" id="KW-0812">Transmembrane</keyword>
<feature type="compositionally biased region" description="Polar residues" evidence="1">
    <location>
        <begin position="221"/>
        <end position="238"/>
    </location>
</feature>
<feature type="region of interest" description="Disordered" evidence="1">
    <location>
        <begin position="219"/>
        <end position="241"/>
    </location>
</feature>
<evidence type="ECO:0000256" key="1">
    <source>
        <dbReference type="SAM" id="MobiDB-lite"/>
    </source>
</evidence>
<evidence type="ECO:0000313" key="4">
    <source>
        <dbReference type="Proteomes" id="UP001497457"/>
    </source>
</evidence>
<gene>
    <name evidence="3" type="ORF">URODEC1_LOCUS89626</name>
</gene>
<protein>
    <submittedName>
        <fullName evidence="3">Uncharacterized protein</fullName>
    </submittedName>
</protein>
<dbReference type="PANTHER" id="PTHR33825">
    <property type="entry name" value="CHITINASE-LIKE PROTEIN"/>
    <property type="match status" value="1"/>
</dbReference>
<organism evidence="3 4">
    <name type="scientific">Urochloa decumbens</name>
    <dbReference type="NCBI Taxonomy" id="240449"/>
    <lineage>
        <taxon>Eukaryota</taxon>
        <taxon>Viridiplantae</taxon>
        <taxon>Streptophyta</taxon>
        <taxon>Embryophyta</taxon>
        <taxon>Tracheophyta</taxon>
        <taxon>Spermatophyta</taxon>
        <taxon>Magnoliopsida</taxon>
        <taxon>Liliopsida</taxon>
        <taxon>Poales</taxon>
        <taxon>Poaceae</taxon>
        <taxon>PACMAD clade</taxon>
        <taxon>Panicoideae</taxon>
        <taxon>Panicodae</taxon>
        <taxon>Paniceae</taxon>
        <taxon>Melinidinae</taxon>
        <taxon>Urochloa</taxon>
    </lineage>
</organism>
<dbReference type="Proteomes" id="UP001497457">
    <property type="component" value="Chromosome 35b"/>
</dbReference>
<name>A0ABC9DWE4_9POAL</name>
<accession>A0ABC9DWE4</accession>
<proteinExistence type="predicted"/>
<feature type="transmembrane region" description="Helical" evidence="2">
    <location>
        <begin position="126"/>
        <end position="148"/>
    </location>
</feature>
<dbReference type="PANTHER" id="PTHR33825:SF5">
    <property type="entry name" value="TRANSMEMBRANE PROTEIN"/>
    <property type="match status" value="1"/>
</dbReference>
<evidence type="ECO:0000313" key="3">
    <source>
        <dbReference type="EMBL" id="CAL5046932.1"/>
    </source>
</evidence>
<sequence length="289" mass="30381">MGKESLKILKSLQYHSIIYLQAYVRGGRRKGKWGTLGLTSQSASLPPHPKLAALPMSSPPLPGHPTTLTLPATGASACLLRPRARKLLLRGLPRAAALPGLACSHHSSVAAAHSTSPQCAGGGGGLVALAVTASAVAVSACFVFFSAIHSMLACKREAEFLKKYFDSLREKLPETMASLRLVGREVGDLAADLSDLSQALTKGVKSSMSIVHTADAKLRQPTPSTLPGTARRMSNQKNVAEEPPLLASTVRDLRELIADIRSGFGAAAGIAGLLMWALNFGSACRKNRS</sequence>
<keyword evidence="2" id="KW-0472">Membrane</keyword>
<evidence type="ECO:0000256" key="2">
    <source>
        <dbReference type="SAM" id="Phobius"/>
    </source>
</evidence>
<dbReference type="EMBL" id="OZ075145">
    <property type="protein sequence ID" value="CAL5046932.1"/>
    <property type="molecule type" value="Genomic_DNA"/>
</dbReference>
<keyword evidence="2" id="KW-1133">Transmembrane helix</keyword>